<sequence length="77" mass="8468">MINEPTCCYCMPIRSGAKAVAILGQGHPYPQQIDIPIGFVNSYTEFLEQPPCYQLHDPATNQSTHPAPNAREDIVAP</sequence>
<evidence type="ECO:0000256" key="1">
    <source>
        <dbReference type="SAM" id="MobiDB-lite"/>
    </source>
</evidence>
<reference evidence="3" key="1">
    <citation type="submission" date="2022-11" db="UniProtKB">
        <authorList>
            <consortium name="WormBaseParasite"/>
        </authorList>
    </citation>
    <scope>IDENTIFICATION</scope>
</reference>
<organism evidence="2 3">
    <name type="scientific">Acrobeloides nanus</name>
    <dbReference type="NCBI Taxonomy" id="290746"/>
    <lineage>
        <taxon>Eukaryota</taxon>
        <taxon>Metazoa</taxon>
        <taxon>Ecdysozoa</taxon>
        <taxon>Nematoda</taxon>
        <taxon>Chromadorea</taxon>
        <taxon>Rhabditida</taxon>
        <taxon>Tylenchina</taxon>
        <taxon>Cephalobomorpha</taxon>
        <taxon>Cephaloboidea</taxon>
        <taxon>Cephalobidae</taxon>
        <taxon>Acrobeloides</taxon>
    </lineage>
</organism>
<name>A0A914DHB1_9BILA</name>
<dbReference type="Proteomes" id="UP000887540">
    <property type="component" value="Unplaced"/>
</dbReference>
<dbReference type="AlphaFoldDB" id="A0A914DHB1"/>
<proteinExistence type="predicted"/>
<protein>
    <submittedName>
        <fullName evidence="3">Uncharacterized protein</fullName>
    </submittedName>
</protein>
<dbReference type="WBParaSite" id="ACRNAN_scaffold2604.g10129.t1">
    <property type="protein sequence ID" value="ACRNAN_scaffold2604.g10129.t1"/>
    <property type="gene ID" value="ACRNAN_scaffold2604.g10129"/>
</dbReference>
<accession>A0A914DHB1</accession>
<keyword evidence="2" id="KW-1185">Reference proteome</keyword>
<evidence type="ECO:0000313" key="3">
    <source>
        <dbReference type="WBParaSite" id="ACRNAN_scaffold2604.g10129.t1"/>
    </source>
</evidence>
<feature type="region of interest" description="Disordered" evidence="1">
    <location>
        <begin position="55"/>
        <end position="77"/>
    </location>
</feature>
<evidence type="ECO:0000313" key="2">
    <source>
        <dbReference type="Proteomes" id="UP000887540"/>
    </source>
</evidence>